<dbReference type="AlphaFoldDB" id="A0AAN8WW78"/>
<accession>A0AAN8WW78</accession>
<evidence type="ECO:0000256" key="1">
    <source>
        <dbReference type="SAM" id="MobiDB-lite"/>
    </source>
</evidence>
<name>A0AAN8WW78_HALRR</name>
<evidence type="ECO:0000313" key="3">
    <source>
        <dbReference type="Proteomes" id="UP001381693"/>
    </source>
</evidence>
<dbReference type="EMBL" id="JAXCGZ010014301">
    <property type="protein sequence ID" value="KAK7071546.1"/>
    <property type="molecule type" value="Genomic_DNA"/>
</dbReference>
<reference evidence="2 3" key="1">
    <citation type="submission" date="2023-11" db="EMBL/GenBank/DDBJ databases">
        <title>Halocaridina rubra genome assembly.</title>
        <authorList>
            <person name="Smith C."/>
        </authorList>
    </citation>
    <scope>NUCLEOTIDE SEQUENCE [LARGE SCALE GENOMIC DNA]</scope>
    <source>
        <strain evidence="2">EP-1</strain>
        <tissue evidence="2">Whole</tissue>
    </source>
</reference>
<keyword evidence="3" id="KW-1185">Reference proteome</keyword>
<evidence type="ECO:0000313" key="2">
    <source>
        <dbReference type="EMBL" id="KAK7071546.1"/>
    </source>
</evidence>
<gene>
    <name evidence="2" type="ORF">SK128_006180</name>
</gene>
<comment type="caution">
    <text evidence="2">The sequence shown here is derived from an EMBL/GenBank/DDBJ whole genome shotgun (WGS) entry which is preliminary data.</text>
</comment>
<protein>
    <submittedName>
        <fullName evidence="2">Uncharacterized protein</fullName>
    </submittedName>
</protein>
<dbReference type="Proteomes" id="UP001381693">
    <property type="component" value="Unassembled WGS sequence"/>
</dbReference>
<sequence>MIVSPKAMMEKTAPSSSVATSLDRAPLEDVNTTLDPDETTRAEKLAAVLFIEYDGLSQNHMEYYEKNEVEL</sequence>
<feature type="region of interest" description="Disordered" evidence="1">
    <location>
        <begin position="1"/>
        <end position="38"/>
    </location>
</feature>
<proteinExistence type="predicted"/>
<organism evidence="2 3">
    <name type="scientific">Halocaridina rubra</name>
    <name type="common">Hawaiian red shrimp</name>
    <dbReference type="NCBI Taxonomy" id="373956"/>
    <lineage>
        <taxon>Eukaryota</taxon>
        <taxon>Metazoa</taxon>
        <taxon>Ecdysozoa</taxon>
        <taxon>Arthropoda</taxon>
        <taxon>Crustacea</taxon>
        <taxon>Multicrustacea</taxon>
        <taxon>Malacostraca</taxon>
        <taxon>Eumalacostraca</taxon>
        <taxon>Eucarida</taxon>
        <taxon>Decapoda</taxon>
        <taxon>Pleocyemata</taxon>
        <taxon>Caridea</taxon>
        <taxon>Atyoidea</taxon>
        <taxon>Atyidae</taxon>
        <taxon>Halocaridina</taxon>
    </lineage>
</organism>